<feature type="compositionally biased region" description="Low complexity" evidence="1">
    <location>
        <begin position="243"/>
        <end position="262"/>
    </location>
</feature>
<sequence length="839" mass="86725">MATAIAVLPALTPLQPAPAAAAVAPAPSAPGAVPAVPSSDEDTENPPLVISEITPEAVGEKSTVTVTGRVSNTTENPIGGITVRLRYNLYPLADRAALDAHAEGSSPAPFQSGPSVEIDADLPPGASAPFELEVDAEDLDLRGGFGVYPLTVDATSEDSGEIGVLRTFLPYTAGEDTEALEVAWVWPLMDRPRRSDDDTYLDADLPEELTGEGRLGRLLSAGSQDGEIDPTYTGPEEAEADAAPENTQSPSPSPQSSPSASPDETPADEEQTDVEPAPETAPSPADPVPITWAVDPGLLDDIQRLGAGGYWSAENTPETGAGPALAEHEASIEARVWLAHARLWLAEDPLLATPYADTDLPALLGADLEDDAQASITLGRETVAGLLGREADPSLAWPAQGTMDEATRDLLAANGATTFVLDDSALPARRTLGHTPSAAASLPVPDRDDATALVADSGLTRVLGADSRAPGSATLARQRFAAETAMISAEGAGSDRTLVLAPPRDWDPSPEYATGLLEATEDLPWLEAVSLADVEADAGGTEERQGLAYPDQASEAELDDDHLERVHDIRRQVQLFNSALTEDGDPFRPSVLRVESAWWRDDEELGAAALARVGEAVQDGKDSVHVIPGDPITLASKNGTLGVLVANDLSDHSVTVHLSIFSENSERLSIGEYTKSMEIGPGGKTTVYVPLSATVNGRTVLHMSLHNADGEPISDAQTMIPVNVTGLGTGALVISGAAALVLVAALAPRAVRKWTRERSGVAEAAAGPDPDAGADAAAATTDGRGGDAMHDNGRGPVTAEADGNEAVPAASDDPAGASQASETAPTEGQESGGVTDTRP</sequence>
<feature type="region of interest" description="Disordered" evidence="1">
    <location>
        <begin position="206"/>
        <end position="293"/>
    </location>
</feature>
<evidence type="ECO:0000313" key="4">
    <source>
        <dbReference type="EMBL" id="TDQ55522.1"/>
    </source>
</evidence>
<accession>A0A4R6V8C4</accession>
<reference evidence="4 5" key="1">
    <citation type="submission" date="2019-03" db="EMBL/GenBank/DDBJ databases">
        <title>Genomic Encyclopedia of Type Strains, Phase IV (KMG-IV): sequencing the most valuable type-strain genomes for metagenomic binning, comparative biology and taxonomic classification.</title>
        <authorList>
            <person name="Goeker M."/>
        </authorList>
    </citation>
    <scope>NUCLEOTIDE SEQUENCE [LARGE SCALE GENOMIC DNA]</scope>
    <source>
        <strain evidence="4 5">DSM 46770</strain>
    </source>
</reference>
<feature type="compositionally biased region" description="Low complexity" evidence="1">
    <location>
        <begin position="24"/>
        <end position="38"/>
    </location>
</feature>
<evidence type="ECO:0000256" key="2">
    <source>
        <dbReference type="SAM" id="Phobius"/>
    </source>
</evidence>
<feature type="compositionally biased region" description="Low complexity" evidence="1">
    <location>
        <begin position="764"/>
        <end position="782"/>
    </location>
</feature>
<feature type="chain" id="PRO_5020973574" description="Secreted protein" evidence="3">
    <location>
        <begin position="22"/>
        <end position="839"/>
    </location>
</feature>
<feature type="region of interest" description="Disordered" evidence="1">
    <location>
        <begin position="761"/>
        <end position="839"/>
    </location>
</feature>
<feature type="transmembrane region" description="Helical" evidence="2">
    <location>
        <begin position="727"/>
        <end position="748"/>
    </location>
</feature>
<protein>
    <recommendedName>
        <fullName evidence="6">Secreted protein</fullName>
    </recommendedName>
</protein>
<evidence type="ECO:0000256" key="1">
    <source>
        <dbReference type="SAM" id="MobiDB-lite"/>
    </source>
</evidence>
<feature type="compositionally biased region" description="Basic and acidic residues" evidence="1">
    <location>
        <begin position="784"/>
        <end position="793"/>
    </location>
</feature>
<evidence type="ECO:0000313" key="5">
    <source>
        <dbReference type="Proteomes" id="UP000295281"/>
    </source>
</evidence>
<comment type="caution">
    <text evidence="4">The sequence shown here is derived from an EMBL/GenBank/DDBJ whole genome shotgun (WGS) entry which is preliminary data.</text>
</comment>
<evidence type="ECO:0008006" key="6">
    <source>
        <dbReference type="Google" id="ProtNLM"/>
    </source>
</evidence>
<organism evidence="4 5">
    <name type="scientific">Actinorugispora endophytica</name>
    <dbReference type="NCBI Taxonomy" id="1605990"/>
    <lineage>
        <taxon>Bacteria</taxon>
        <taxon>Bacillati</taxon>
        <taxon>Actinomycetota</taxon>
        <taxon>Actinomycetes</taxon>
        <taxon>Streptosporangiales</taxon>
        <taxon>Nocardiopsidaceae</taxon>
        <taxon>Actinorugispora</taxon>
    </lineage>
</organism>
<dbReference type="EMBL" id="SNYN01000001">
    <property type="protein sequence ID" value="TDQ55522.1"/>
    <property type="molecule type" value="Genomic_DNA"/>
</dbReference>
<feature type="signal peptide" evidence="3">
    <location>
        <begin position="1"/>
        <end position="21"/>
    </location>
</feature>
<dbReference type="Proteomes" id="UP000295281">
    <property type="component" value="Unassembled WGS sequence"/>
</dbReference>
<feature type="region of interest" description="Disordered" evidence="1">
    <location>
        <begin position="24"/>
        <end position="47"/>
    </location>
</feature>
<keyword evidence="5" id="KW-1185">Reference proteome</keyword>
<proteinExistence type="predicted"/>
<feature type="compositionally biased region" description="Polar residues" evidence="1">
    <location>
        <begin position="818"/>
        <end position="839"/>
    </location>
</feature>
<feature type="region of interest" description="Disordered" evidence="1">
    <location>
        <begin position="103"/>
        <end position="128"/>
    </location>
</feature>
<keyword evidence="2" id="KW-0812">Transmembrane</keyword>
<evidence type="ECO:0000256" key="3">
    <source>
        <dbReference type="SAM" id="SignalP"/>
    </source>
</evidence>
<keyword evidence="3" id="KW-0732">Signal</keyword>
<keyword evidence="2" id="KW-0472">Membrane</keyword>
<name>A0A4R6V8C4_9ACTN</name>
<gene>
    <name evidence="4" type="ORF">EV190_101853</name>
</gene>
<dbReference type="InterPro" id="IPR046112">
    <property type="entry name" value="DUF6049"/>
</dbReference>
<dbReference type="Pfam" id="PF19516">
    <property type="entry name" value="DUF6049"/>
    <property type="match status" value="1"/>
</dbReference>
<dbReference type="InterPro" id="IPR027291">
    <property type="entry name" value="Glyco_hydro_38_N_sf"/>
</dbReference>
<dbReference type="Gene3D" id="3.20.110.10">
    <property type="entry name" value="Glycoside hydrolase 38, N terminal domain"/>
    <property type="match status" value="1"/>
</dbReference>
<dbReference type="AlphaFoldDB" id="A0A4R6V8C4"/>
<keyword evidence="2" id="KW-1133">Transmembrane helix</keyword>